<keyword evidence="2" id="KW-0812">Transmembrane</keyword>
<accession>A0AAD7E818</accession>
<dbReference type="AlphaFoldDB" id="A0AAD7E818"/>
<evidence type="ECO:0000313" key="3">
    <source>
        <dbReference type="EMBL" id="KAJ7302452.1"/>
    </source>
</evidence>
<dbReference type="Proteomes" id="UP001218218">
    <property type="component" value="Unassembled WGS sequence"/>
</dbReference>
<reference evidence="3" key="1">
    <citation type="submission" date="2023-03" db="EMBL/GenBank/DDBJ databases">
        <title>Massive genome expansion in bonnet fungi (Mycena s.s.) driven by repeated elements and novel gene families across ecological guilds.</title>
        <authorList>
            <consortium name="Lawrence Berkeley National Laboratory"/>
            <person name="Harder C.B."/>
            <person name="Miyauchi S."/>
            <person name="Viragh M."/>
            <person name="Kuo A."/>
            <person name="Thoen E."/>
            <person name="Andreopoulos B."/>
            <person name="Lu D."/>
            <person name="Skrede I."/>
            <person name="Drula E."/>
            <person name="Henrissat B."/>
            <person name="Morin E."/>
            <person name="Kohler A."/>
            <person name="Barry K."/>
            <person name="LaButti K."/>
            <person name="Morin E."/>
            <person name="Salamov A."/>
            <person name="Lipzen A."/>
            <person name="Mereny Z."/>
            <person name="Hegedus B."/>
            <person name="Baldrian P."/>
            <person name="Stursova M."/>
            <person name="Weitz H."/>
            <person name="Taylor A."/>
            <person name="Grigoriev I.V."/>
            <person name="Nagy L.G."/>
            <person name="Martin F."/>
            <person name="Kauserud H."/>
        </authorList>
    </citation>
    <scope>NUCLEOTIDE SEQUENCE</scope>
    <source>
        <strain evidence="3">CBHHK002</strain>
    </source>
</reference>
<evidence type="ECO:0000256" key="2">
    <source>
        <dbReference type="SAM" id="Phobius"/>
    </source>
</evidence>
<feature type="region of interest" description="Disordered" evidence="1">
    <location>
        <begin position="1"/>
        <end position="37"/>
    </location>
</feature>
<feature type="transmembrane region" description="Helical" evidence="2">
    <location>
        <begin position="40"/>
        <end position="62"/>
    </location>
</feature>
<organism evidence="3 4">
    <name type="scientific">Mycena albidolilacea</name>
    <dbReference type="NCBI Taxonomy" id="1033008"/>
    <lineage>
        <taxon>Eukaryota</taxon>
        <taxon>Fungi</taxon>
        <taxon>Dikarya</taxon>
        <taxon>Basidiomycota</taxon>
        <taxon>Agaricomycotina</taxon>
        <taxon>Agaricomycetes</taxon>
        <taxon>Agaricomycetidae</taxon>
        <taxon>Agaricales</taxon>
        <taxon>Marasmiineae</taxon>
        <taxon>Mycenaceae</taxon>
        <taxon>Mycena</taxon>
    </lineage>
</organism>
<feature type="compositionally biased region" description="Basic and acidic residues" evidence="1">
    <location>
        <begin position="27"/>
        <end position="37"/>
    </location>
</feature>
<dbReference type="EMBL" id="JARIHO010000116">
    <property type="protein sequence ID" value="KAJ7302452.1"/>
    <property type="molecule type" value="Genomic_DNA"/>
</dbReference>
<sequence>MPSWSSPYHPIPQDEKVSESGSASDLLEAHNDRQTSREKWLGRILVCIAAGNLLVALATVIATRDIYKLRIPSPGWIFQRFPDRTHMSG</sequence>
<evidence type="ECO:0000313" key="4">
    <source>
        <dbReference type="Proteomes" id="UP001218218"/>
    </source>
</evidence>
<comment type="caution">
    <text evidence="3">The sequence shown here is derived from an EMBL/GenBank/DDBJ whole genome shotgun (WGS) entry which is preliminary data.</text>
</comment>
<protein>
    <submittedName>
        <fullName evidence="3">Uncharacterized protein</fullName>
    </submittedName>
</protein>
<gene>
    <name evidence="3" type="ORF">DFH08DRAFT_1089785</name>
</gene>
<keyword evidence="2" id="KW-1133">Transmembrane helix</keyword>
<keyword evidence="2" id="KW-0472">Membrane</keyword>
<evidence type="ECO:0000256" key="1">
    <source>
        <dbReference type="SAM" id="MobiDB-lite"/>
    </source>
</evidence>
<name>A0AAD7E818_9AGAR</name>
<proteinExistence type="predicted"/>
<keyword evidence="4" id="KW-1185">Reference proteome</keyword>